<sequence length="50" mass="5897">MKVLKMRKEGIEPSSQEPESYVMIHYTTRANITIILDYLLVCNSYLFGWN</sequence>
<protein>
    <submittedName>
        <fullName evidence="1">Uncharacterized protein</fullName>
    </submittedName>
</protein>
<reference evidence="1 2" key="1">
    <citation type="submission" date="2018-08" db="EMBL/GenBank/DDBJ databases">
        <authorList>
            <person name="Lorentzen P. G. S. M."/>
        </authorList>
    </citation>
    <scope>NUCLEOTIDE SEQUENCE [LARGE SCALE GENOMIC DNA]</scope>
    <source>
        <strain evidence="1 2">CRBO_1381</strain>
    </source>
</reference>
<dbReference type="AlphaFoldDB" id="A0AAQ2UUH1"/>
<accession>A0AAQ2UUH1</accession>
<proteinExistence type="predicted"/>
<gene>
    <name evidence="1" type="ORF">OENI_0367</name>
</gene>
<evidence type="ECO:0000313" key="1">
    <source>
        <dbReference type="EMBL" id="VDB97363.1"/>
    </source>
</evidence>
<evidence type="ECO:0000313" key="2">
    <source>
        <dbReference type="Proteomes" id="UP000294726"/>
    </source>
</evidence>
<dbReference type="Proteomes" id="UP000294726">
    <property type="component" value="Chromosome"/>
</dbReference>
<name>A0AAQ2UUH1_OENOE</name>
<organism evidence="1 2">
    <name type="scientific">Oenococcus oeni</name>
    <name type="common">Leuconostoc oenos</name>
    <dbReference type="NCBI Taxonomy" id="1247"/>
    <lineage>
        <taxon>Bacteria</taxon>
        <taxon>Bacillati</taxon>
        <taxon>Bacillota</taxon>
        <taxon>Bacilli</taxon>
        <taxon>Lactobacillales</taxon>
        <taxon>Lactobacillaceae</taxon>
        <taxon>Oenococcus</taxon>
    </lineage>
</organism>
<dbReference type="EMBL" id="LR031358">
    <property type="protein sequence ID" value="VDB97363.1"/>
    <property type="molecule type" value="Genomic_DNA"/>
</dbReference>